<dbReference type="EMBL" id="BSNC01000005">
    <property type="protein sequence ID" value="GLP96972.1"/>
    <property type="molecule type" value="Genomic_DNA"/>
</dbReference>
<feature type="transmembrane region" description="Helical" evidence="6">
    <location>
        <begin position="259"/>
        <end position="282"/>
    </location>
</feature>
<evidence type="ECO:0000256" key="1">
    <source>
        <dbReference type="ARBA" id="ARBA00004651"/>
    </source>
</evidence>
<evidence type="ECO:0000256" key="4">
    <source>
        <dbReference type="ARBA" id="ARBA00022989"/>
    </source>
</evidence>
<dbReference type="GO" id="GO:0140359">
    <property type="term" value="F:ABC-type transporter activity"/>
    <property type="evidence" value="ECO:0007669"/>
    <property type="project" value="InterPro"/>
</dbReference>
<dbReference type="PANTHER" id="PTHR30294">
    <property type="entry name" value="MEMBRANE COMPONENT OF ABC TRANSPORTER YHHJ-RELATED"/>
    <property type="match status" value="1"/>
</dbReference>
<evidence type="ECO:0000256" key="3">
    <source>
        <dbReference type="ARBA" id="ARBA00022692"/>
    </source>
</evidence>
<organism evidence="8 9">
    <name type="scientific">Paraferrimonas sedimenticola</name>
    <dbReference type="NCBI Taxonomy" id="375674"/>
    <lineage>
        <taxon>Bacteria</taxon>
        <taxon>Pseudomonadati</taxon>
        <taxon>Pseudomonadota</taxon>
        <taxon>Gammaproteobacteria</taxon>
        <taxon>Alteromonadales</taxon>
        <taxon>Ferrimonadaceae</taxon>
        <taxon>Paraferrimonas</taxon>
    </lineage>
</organism>
<dbReference type="InterPro" id="IPR051449">
    <property type="entry name" value="ABC-2_transporter_component"/>
</dbReference>
<protein>
    <submittedName>
        <fullName evidence="8">ABC transporter</fullName>
    </submittedName>
</protein>
<reference evidence="8" key="1">
    <citation type="journal article" date="2014" name="Int. J. Syst. Evol. Microbiol.">
        <title>Complete genome sequence of Corynebacterium casei LMG S-19264T (=DSM 44701T), isolated from a smear-ripened cheese.</title>
        <authorList>
            <consortium name="US DOE Joint Genome Institute (JGI-PGF)"/>
            <person name="Walter F."/>
            <person name="Albersmeier A."/>
            <person name="Kalinowski J."/>
            <person name="Ruckert C."/>
        </authorList>
    </citation>
    <scope>NUCLEOTIDE SEQUENCE</scope>
    <source>
        <strain evidence="8">NBRC 101628</strain>
    </source>
</reference>
<comment type="subcellular location">
    <subcellularLocation>
        <location evidence="1">Cell membrane</location>
        <topology evidence="1">Multi-pass membrane protein</topology>
    </subcellularLocation>
</comment>
<dbReference type="GO" id="GO:0005886">
    <property type="term" value="C:plasma membrane"/>
    <property type="evidence" value="ECO:0007669"/>
    <property type="project" value="UniProtKB-SubCell"/>
</dbReference>
<feature type="transmembrane region" description="Helical" evidence="6">
    <location>
        <begin position="20"/>
        <end position="37"/>
    </location>
</feature>
<evidence type="ECO:0000313" key="8">
    <source>
        <dbReference type="EMBL" id="GLP96972.1"/>
    </source>
</evidence>
<evidence type="ECO:0000313" key="9">
    <source>
        <dbReference type="Proteomes" id="UP001161422"/>
    </source>
</evidence>
<accession>A0AA37W1X1</accession>
<evidence type="ECO:0000259" key="7">
    <source>
        <dbReference type="Pfam" id="PF12698"/>
    </source>
</evidence>
<feature type="transmembrane region" description="Helical" evidence="6">
    <location>
        <begin position="294"/>
        <end position="312"/>
    </location>
</feature>
<dbReference type="PANTHER" id="PTHR30294:SF46">
    <property type="entry name" value="ABC TRANSPORTER PERMEASE"/>
    <property type="match status" value="1"/>
</dbReference>
<gene>
    <name evidence="8" type="ORF">GCM10007895_22780</name>
</gene>
<reference evidence="8" key="2">
    <citation type="submission" date="2023-01" db="EMBL/GenBank/DDBJ databases">
        <title>Draft genome sequence of Paraferrimonas sedimenticola strain NBRC 101628.</title>
        <authorList>
            <person name="Sun Q."/>
            <person name="Mori K."/>
        </authorList>
    </citation>
    <scope>NUCLEOTIDE SEQUENCE</scope>
    <source>
        <strain evidence="8">NBRC 101628</strain>
    </source>
</reference>
<proteinExistence type="predicted"/>
<dbReference type="InterPro" id="IPR013525">
    <property type="entry name" value="ABC2_TM"/>
</dbReference>
<keyword evidence="3 6" id="KW-0812">Transmembrane</keyword>
<feature type="transmembrane region" description="Helical" evidence="6">
    <location>
        <begin position="352"/>
        <end position="370"/>
    </location>
</feature>
<keyword evidence="4 6" id="KW-1133">Transmembrane helix</keyword>
<sequence length="393" mass="43065">MTWWQLIKTDLKAILADRAILVTLFGGIVFYAVMYPLPYLNQVPTEQAVVVVDSDDSTLSRQLIRHADASPQVAIVARLASESQAQTWVREGRAQGMLIIPEGFRRKLMLGQGTTVAFGGDANYFLVYSAIAQGLVSVNLDMAKQVQKTGMLARGQNPRLAELSVNAIQLNSLPAFNPSLGYMSYIVPAVMLLVLHQTLLIGAGIIGAGQWGKPGYWSQVSPARLLLARLTALMILYLGFSSFYLGICHHVYELPVRGAFSQVTLLMLPFLLASAAFGIALSCLLKGRDRPTQLVLLISMPILFASGLIWPVELIPEPIRLITEVIPAVPGIMAMVKLNQMGADWSAVHNDWLQLWALTLGYLLLAFYGIRYRQAQLSTTETSATAQQVPTHS</sequence>
<dbReference type="Pfam" id="PF12698">
    <property type="entry name" value="ABC2_membrane_3"/>
    <property type="match status" value="1"/>
</dbReference>
<evidence type="ECO:0000256" key="2">
    <source>
        <dbReference type="ARBA" id="ARBA00022475"/>
    </source>
</evidence>
<dbReference type="Proteomes" id="UP001161422">
    <property type="component" value="Unassembled WGS sequence"/>
</dbReference>
<feature type="transmembrane region" description="Helical" evidence="6">
    <location>
        <begin position="182"/>
        <end position="206"/>
    </location>
</feature>
<evidence type="ECO:0000256" key="5">
    <source>
        <dbReference type="ARBA" id="ARBA00023136"/>
    </source>
</evidence>
<evidence type="ECO:0000256" key="6">
    <source>
        <dbReference type="SAM" id="Phobius"/>
    </source>
</evidence>
<keyword evidence="5 6" id="KW-0472">Membrane</keyword>
<dbReference type="AlphaFoldDB" id="A0AA37W1X1"/>
<keyword evidence="9" id="KW-1185">Reference proteome</keyword>
<name>A0AA37W1X1_9GAMM</name>
<feature type="domain" description="ABC-2 type transporter transmembrane" evidence="7">
    <location>
        <begin position="20"/>
        <end position="368"/>
    </location>
</feature>
<dbReference type="RefSeq" id="WP_095504280.1">
    <property type="nucleotide sequence ID" value="NZ_BSNC01000005.1"/>
</dbReference>
<feature type="transmembrane region" description="Helical" evidence="6">
    <location>
        <begin position="226"/>
        <end position="247"/>
    </location>
</feature>
<keyword evidence="2" id="KW-1003">Cell membrane</keyword>
<comment type="caution">
    <text evidence="8">The sequence shown here is derived from an EMBL/GenBank/DDBJ whole genome shotgun (WGS) entry which is preliminary data.</text>
</comment>
<dbReference type="Gene3D" id="3.40.1710.10">
    <property type="entry name" value="abc type-2 transporter like domain"/>
    <property type="match status" value="1"/>
</dbReference>